<dbReference type="Gene3D" id="6.10.140.250">
    <property type="match status" value="1"/>
</dbReference>
<feature type="compositionally biased region" description="Basic and acidic residues" evidence="8">
    <location>
        <begin position="1"/>
        <end position="11"/>
    </location>
</feature>
<dbReference type="GO" id="GO:0051082">
    <property type="term" value="F:unfolded protein binding"/>
    <property type="evidence" value="ECO:0007669"/>
    <property type="project" value="TreeGrafter"/>
</dbReference>
<dbReference type="SMART" id="SM01070">
    <property type="entry name" value="CDC37_M"/>
    <property type="match status" value="1"/>
</dbReference>
<organism evidence="14">
    <name type="scientific">Diabrotica virgifera virgifera</name>
    <name type="common">western corn rootworm</name>
    <dbReference type="NCBI Taxonomy" id="50390"/>
    <lineage>
        <taxon>Eukaryota</taxon>
        <taxon>Metazoa</taxon>
        <taxon>Ecdysozoa</taxon>
        <taxon>Arthropoda</taxon>
        <taxon>Hexapoda</taxon>
        <taxon>Insecta</taxon>
        <taxon>Pterygota</taxon>
        <taxon>Neoptera</taxon>
        <taxon>Endopterygota</taxon>
        <taxon>Coleoptera</taxon>
        <taxon>Polyphaga</taxon>
        <taxon>Cucujiformia</taxon>
        <taxon>Chrysomeloidea</taxon>
        <taxon>Chrysomelidae</taxon>
        <taxon>Galerucinae</taxon>
        <taxon>Diabroticina</taxon>
        <taxon>Diabroticites</taxon>
        <taxon>Diabrotica</taxon>
    </lineage>
</organism>
<gene>
    <name evidence="14" type="primary">LOC114346125</name>
</gene>
<dbReference type="Gene3D" id="1.20.58.610">
    <property type="entry name" value="Cdc37, Hsp90 binding domain"/>
    <property type="match status" value="1"/>
</dbReference>
<dbReference type="InParanoid" id="A0A6P7H4W2"/>
<dbReference type="EnsemblMetazoa" id="XM_050657895.1">
    <property type="protein sequence ID" value="XP_050513852.1"/>
    <property type="gene ID" value="LOC126889543"/>
</dbReference>
<feature type="domain" description="Cdc37 Hsp90 binding" evidence="10">
    <location>
        <begin position="118"/>
        <end position="282"/>
    </location>
</feature>
<feature type="domain" description="Cdc37 N-terminal" evidence="11">
    <location>
        <begin position="1"/>
        <end position="125"/>
    </location>
</feature>
<feature type="region of interest" description="Disordered" evidence="8">
    <location>
        <begin position="42"/>
        <end position="66"/>
    </location>
</feature>
<dbReference type="GO" id="GO:0050821">
    <property type="term" value="P:protein stabilization"/>
    <property type="evidence" value="ECO:0007669"/>
    <property type="project" value="TreeGrafter"/>
</dbReference>
<dbReference type="GO" id="GO:0006457">
    <property type="term" value="P:protein folding"/>
    <property type="evidence" value="ECO:0007669"/>
    <property type="project" value="TreeGrafter"/>
</dbReference>
<dbReference type="InterPro" id="IPR013855">
    <property type="entry name" value="Cdc37_N_dom"/>
</dbReference>
<keyword evidence="7" id="KW-0175">Coiled coil</keyword>
<dbReference type="FunFam" id="1.20.58.610:FF:000001">
    <property type="entry name" value="Hsp90 co-chaperone Cdc37-like 1"/>
    <property type="match status" value="1"/>
</dbReference>
<dbReference type="Proteomes" id="UP001652700">
    <property type="component" value="Unplaced"/>
</dbReference>
<dbReference type="InterPro" id="IPR004918">
    <property type="entry name" value="Cdc37"/>
</dbReference>
<name>A0A6P7H4W2_DIAVI</name>
<evidence type="ECO:0000256" key="3">
    <source>
        <dbReference type="ARBA" id="ARBA00020496"/>
    </source>
</evidence>
<evidence type="ECO:0000256" key="7">
    <source>
        <dbReference type="SAM" id="Coils"/>
    </source>
</evidence>
<evidence type="ECO:0000259" key="9">
    <source>
        <dbReference type="SMART" id="SM01069"/>
    </source>
</evidence>
<dbReference type="SMART" id="SM01071">
    <property type="entry name" value="CDC37_N"/>
    <property type="match status" value="1"/>
</dbReference>
<dbReference type="GO" id="GO:0005737">
    <property type="term" value="C:cytoplasm"/>
    <property type="evidence" value="ECO:0007669"/>
    <property type="project" value="UniProtKB-SubCell"/>
</dbReference>
<dbReference type="SMART" id="SM01069">
    <property type="entry name" value="CDC37_C"/>
    <property type="match status" value="1"/>
</dbReference>
<dbReference type="Pfam" id="PF03234">
    <property type="entry name" value="CDC37_N"/>
    <property type="match status" value="1"/>
</dbReference>
<evidence type="ECO:0000256" key="5">
    <source>
        <dbReference type="ARBA" id="ARBA00023186"/>
    </source>
</evidence>
<feature type="domain" description="Cdc37 C-terminal" evidence="9">
    <location>
        <begin position="286"/>
        <end position="372"/>
    </location>
</feature>
<dbReference type="InterPro" id="IPR038189">
    <property type="entry name" value="Cdc37_Hsp90-bd_sf"/>
</dbReference>
<feature type="region of interest" description="Disordered" evidence="8">
    <location>
        <begin position="345"/>
        <end position="372"/>
    </location>
</feature>
<dbReference type="RefSeq" id="XP_028152713.1">
    <property type="nucleotide sequence ID" value="XM_028296912.1"/>
</dbReference>
<dbReference type="GO" id="GO:0031072">
    <property type="term" value="F:heat shock protein binding"/>
    <property type="evidence" value="ECO:0007669"/>
    <property type="project" value="TreeGrafter"/>
</dbReference>
<evidence type="ECO:0000256" key="6">
    <source>
        <dbReference type="ARBA" id="ARBA00031396"/>
    </source>
</evidence>
<evidence type="ECO:0000256" key="2">
    <source>
        <dbReference type="ARBA" id="ARBA00006222"/>
    </source>
</evidence>
<evidence type="ECO:0000256" key="8">
    <source>
        <dbReference type="SAM" id="MobiDB-lite"/>
    </source>
</evidence>
<feature type="region of interest" description="Disordered" evidence="8">
    <location>
        <begin position="1"/>
        <end position="27"/>
    </location>
</feature>
<reference evidence="12" key="2">
    <citation type="submission" date="2025-05" db="UniProtKB">
        <authorList>
            <consortium name="EnsemblMetazoa"/>
        </authorList>
    </citation>
    <scope>IDENTIFICATION</scope>
</reference>
<evidence type="ECO:0000313" key="12">
    <source>
        <dbReference type="EnsemblMetazoa" id="XP_050513852.1"/>
    </source>
</evidence>
<dbReference type="Pfam" id="PF08565">
    <property type="entry name" value="CDC37_M"/>
    <property type="match status" value="1"/>
</dbReference>
<reference evidence="14" key="1">
    <citation type="submission" date="2025-04" db="UniProtKB">
        <authorList>
            <consortium name="RefSeq"/>
        </authorList>
    </citation>
    <scope>IDENTIFICATION</scope>
    <source>
        <tissue evidence="14">Whole insect</tissue>
    </source>
</reference>
<evidence type="ECO:0000256" key="1">
    <source>
        <dbReference type="ARBA" id="ARBA00004496"/>
    </source>
</evidence>
<dbReference type="GO" id="GO:0019901">
    <property type="term" value="F:protein kinase binding"/>
    <property type="evidence" value="ECO:0007669"/>
    <property type="project" value="InterPro"/>
</dbReference>
<keyword evidence="5" id="KW-0143">Chaperone</keyword>
<dbReference type="Pfam" id="PF08564">
    <property type="entry name" value="CDC37_C"/>
    <property type="match status" value="1"/>
</dbReference>
<dbReference type="SUPFAM" id="SSF101391">
    <property type="entry name" value="Hsp90 co-chaperone CDC37"/>
    <property type="match status" value="1"/>
</dbReference>
<dbReference type="InterPro" id="IPR013874">
    <property type="entry name" value="Cdc37_Hsp90-bd"/>
</dbReference>
<dbReference type="GO" id="GO:0051087">
    <property type="term" value="F:protein-folding chaperone binding"/>
    <property type="evidence" value="ECO:0007669"/>
    <property type="project" value="TreeGrafter"/>
</dbReference>
<dbReference type="PANTHER" id="PTHR12800">
    <property type="entry name" value="CDC37-RELATED"/>
    <property type="match status" value="1"/>
</dbReference>
<comment type="subcellular location">
    <subcellularLocation>
        <location evidence="1">Cytoplasm</location>
    </subcellularLocation>
</comment>
<evidence type="ECO:0000313" key="13">
    <source>
        <dbReference type="Proteomes" id="UP001652700"/>
    </source>
</evidence>
<dbReference type="AlphaFoldDB" id="A0A6P7H4W2"/>
<evidence type="ECO:0000259" key="10">
    <source>
        <dbReference type="SMART" id="SM01070"/>
    </source>
</evidence>
<evidence type="ECO:0000313" key="14">
    <source>
        <dbReference type="RefSeq" id="XP_028152713.1"/>
    </source>
</evidence>
<feature type="coiled-coil region" evidence="7">
    <location>
        <begin position="257"/>
        <end position="288"/>
    </location>
</feature>
<keyword evidence="4" id="KW-0963">Cytoplasm</keyword>
<dbReference type="InterPro" id="IPR013873">
    <property type="entry name" value="Cdc37_C"/>
</dbReference>
<accession>A0A6P7H4W2</accession>
<feature type="compositionally biased region" description="Basic and acidic residues" evidence="8">
    <location>
        <begin position="346"/>
        <end position="365"/>
    </location>
</feature>
<proteinExistence type="inferred from homology"/>
<protein>
    <recommendedName>
        <fullName evidence="3">Hsp90 co-chaperone Cdc37</fullName>
    </recommendedName>
    <alternativeName>
        <fullName evidence="6">Hsp90 chaperone protein kinase-targeting subunit</fullName>
    </alternativeName>
</protein>
<dbReference type="FunCoup" id="A0A6P7H4W2">
    <property type="interactions" value="1990"/>
</dbReference>
<comment type="similarity">
    <text evidence="2">Belongs to the CDC37 family.</text>
</comment>
<dbReference type="PANTHER" id="PTHR12800:SF4">
    <property type="entry name" value="HSP90 CO-CHAPERONE CDC37"/>
    <property type="match status" value="1"/>
</dbReference>
<evidence type="ECO:0000256" key="4">
    <source>
        <dbReference type="ARBA" id="ARBA00022490"/>
    </source>
</evidence>
<sequence length="372" mass="43543">MVDYSKWKNIEISDDEDETHPNIDTPSLFRWRHQARVERMEERKHEFENLDKRKTEHSKKANELKEKLKEAEKTNAANLAELKKSFQELEIQGESLKKEEEEMRKKDKLTPWNVDTISKPGFAKTVINTKPARAKEENLTEAEKEARLNKFIKEHEKDLKHYGMLRKYDDSRAYLKSHNELVCEDTANYLVVWCINLEMDKKHDLMNHVAHQIICMQYILELAKQLDCDPRACVDAFFAKIQVAEVEYKQSFDDELRQFKERIRKRAAEKLEEAIKEVEEEERQKRLGPGGLDPLEVFETLPDELKACFESQDIQLLQDTIAKMDEDQAKYHMKRCVDSGLWVPDAGKKSAEEKGAEEGDAAQEKEVDEPAS</sequence>
<evidence type="ECO:0000259" key="11">
    <source>
        <dbReference type="SMART" id="SM01071"/>
    </source>
</evidence>
<dbReference type="OrthoDB" id="440202at2759"/>
<keyword evidence="13" id="KW-1185">Reference proteome</keyword>